<dbReference type="InterPro" id="IPR000943">
    <property type="entry name" value="RNA_pol_sigma70"/>
</dbReference>
<name>A0A162MH86_9FIRM</name>
<evidence type="ECO:0000256" key="6">
    <source>
        <dbReference type="ARBA" id="ARBA00023163"/>
    </source>
</evidence>
<evidence type="ECO:0000256" key="7">
    <source>
        <dbReference type="RuleBase" id="RU362124"/>
    </source>
</evidence>
<dbReference type="GO" id="GO:0006352">
    <property type="term" value="P:DNA-templated transcription initiation"/>
    <property type="evidence" value="ECO:0007669"/>
    <property type="project" value="InterPro"/>
</dbReference>
<dbReference type="InterPro" id="IPR007627">
    <property type="entry name" value="RNA_pol_sigma70_r2"/>
</dbReference>
<evidence type="ECO:0000256" key="3">
    <source>
        <dbReference type="ARBA" id="ARBA00023015"/>
    </source>
</evidence>
<dbReference type="EMBL" id="LOHZ01000032">
    <property type="protein sequence ID" value="KYO65849.1"/>
    <property type="molecule type" value="Genomic_DNA"/>
</dbReference>
<keyword evidence="2" id="KW-0749">Sporulation</keyword>
<protein>
    <recommendedName>
        <fullName evidence="7">RNA polymerase sigma factor</fullName>
    </recommendedName>
</protein>
<evidence type="ECO:0000256" key="2">
    <source>
        <dbReference type="ARBA" id="ARBA00022969"/>
    </source>
</evidence>
<dbReference type="InterPro" id="IPR014284">
    <property type="entry name" value="RNA_pol_sigma-70_dom"/>
</dbReference>
<dbReference type="PROSITE" id="PS00716">
    <property type="entry name" value="SIGMA70_2"/>
    <property type="match status" value="1"/>
</dbReference>
<dbReference type="GO" id="GO:0003677">
    <property type="term" value="F:DNA binding"/>
    <property type="evidence" value="ECO:0007669"/>
    <property type="project" value="UniProtKB-KW"/>
</dbReference>
<dbReference type="PIRSF" id="PIRSF000770">
    <property type="entry name" value="RNA_pol_sigma-SigE/K"/>
    <property type="match status" value="1"/>
</dbReference>
<accession>A0A162MH86</accession>
<evidence type="ECO:0000256" key="4">
    <source>
        <dbReference type="ARBA" id="ARBA00023082"/>
    </source>
</evidence>
<dbReference type="InterPro" id="IPR001387">
    <property type="entry name" value="Cro/C1-type_HTH"/>
</dbReference>
<dbReference type="RefSeq" id="WP_068748605.1">
    <property type="nucleotide sequence ID" value="NZ_LOHZ01000032.1"/>
</dbReference>
<dbReference type="InterPro" id="IPR013324">
    <property type="entry name" value="RNA_pol_sigma_r3/r4-like"/>
</dbReference>
<dbReference type="OrthoDB" id="9809557at2"/>
<evidence type="ECO:0000259" key="8">
    <source>
        <dbReference type="PROSITE" id="PS50943"/>
    </source>
</evidence>
<dbReference type="PROSITE" id="PS00715">
    <property type="entry name" value="SIGMA70_1"/>
    <property type="match status" value="1"/>
</dbReference>
<dbReference type="PRINTS" id="PR00046">
    <property type="entry name" value="SIGMA70FCT"/>
</dbReference>
<keyword evidence="5 7" id="KW-0238">DNA-binding</keyword>
<dbReference type="Pfam" id="PF04545">
    <property type="entry name" value="Sigma70_r4"/>
    <property type="match status" value="1"/>
</dbReference>
<dbReference type="SUPFAM" id="SSF88659">
    <property type="entry name" value="Sigma3 and sigma4 domains of RNA polymerase sigma factors"/>
    <property type="match status" value="1"/>
</dbReference>
<dbReference type="InterPro" id="IPR007630">
    <property type="entry name" value="RNA_pol_sigma70_r4"/>
</dbReference>
<dbReference type="NCBIfam" id="TIGR02846">
    <property type="entry name" value="spore_sigmaK"/>
    <property type="match status" value="1"/>
</dbReference>
<evidence type="ECO:0000256" key="5">
    <source>
        <dbReference type="ARBA" id="ARBA00023125"/>
    </source>
</evidence>
<dbReference type="SUPFAM" id="SSF88946">
    <property type="entry name" value="Sigma2 domain of RNA polymerase sigma factors"/>
    <property type="match status" value="1"/>
</dbReference>
<dbReference type="InterPro" id="IPR013325">
    <property type="entry name" value="RNA_pol_sigma_r2"/>
</dbReference>
<dbReference type="Pfam" id="PF04542">
    <property type="entry name" value="Sigma70_r2"/>
    <property type="match status" value="1"/>
</dbReference>
<feature type="domain" description="HTH cro/C1-type" evidence="8">
    <location>
        <begin position="203"/>
        <end position="236"/>
    </location>
</feature>
<dbReference type="InterPro" id="IPR036388">
    <property type="entry name" value="WH-like_DNA-bd_sf"/>
</dbReference>
<evidence type="ECO:0000256" key="1">
    <source>
        <dbReference type="ARBA" id="ARBA00007788"/>
    </source>
</evidence>
<organism evidence="9 10">
    <name type="scientific">Thermovenabulum gondwanense</name>
    <dbReference type="NCBI Taxonomy" id="520767"/>
    <lineage>
        <taxon>Bacteria</taxon>
        <taxon>Bacillati</taxon>
        <taxon>Bacillota</taxon>
        <taxon>Clostridia</taxon>
        <taxon>Thermosediminibacterales</taxon>
        <taxon>Thermosediminibacteraceae</taxon>
        <taxon>Thermovenabulum</taxon>
    </lineage>
</organism>
<dbReference type="InterPro" id="IPR050813">
    <property type="entry name" value="Sigma-70_Factor"/>
</dbReference>
<dbReference type="NCBIfam" id="TIGR02937">
    <property type="entry name" value="sigma70-ECF"/>
    <property type="match status" value="1"/>
</dbReference>
<gene>
    <name evidence="9" type="primary">sigK</name>
    <name evidence="9" type="ORF">ATZ99_14870</name>
</gene>
<keyword evidence="10" id="KW-1185">Reference proteome</keyword>
<dbReference type="Gene3D" id="1.20.120.1810">
    <property type="match status" value="1"/>
</dbReference>
<keyword evidence="4 7" id="KW-0731">Sigma factor</keyword>
<dbReference type="PROSITE" id="PS50943">
    <property type="entry name" value="HTH_CROC1"/>
    <property type="match status" value="1"/>
</dbReference>
<keyword evidence="3 7" id="KW-0805">Transcription regulation</keyword>
<dbReference type="GO" id="GO:0016987">
    <property type="term" value="F:sigma factor activity"/>
    <property type="evidence" value="ECO:0007669"/>
    <property type="project" value="UniProtKB-KW"/>
</dbReference>
<dbReference type="NCBIfam" id="NF004471">
    <property type="entry name" value="PRK05803.1"/>
    <property type="match status" value="1"/>
</dbReference>
<dbReference type="GO" id="GO:0030435">
    <property type="term" value="P:sporulation resulting in formation of a cellular spore"/>
    <property type="evidence" value="ECO:0007669"/>
    <property type="project" value="UniProtKB-KW"/>
</dbReference>
<comment type="similarity">
    <text evidence="1 7">Belongs to the sigma-70 factor family.</text>
</comment>
<comment type="caution">
    <text evidence="9">The sequence shown here is derived from an EMBL/GenBank/DDBJ whole genome shotgun (WGS) entry which is preliminary data.</text>
</comment>
<dbReference type="AlphaFoldDB" id="A0A162MH86"/>
<sequence length="240" mass="27311">MFEFLAVISALGILLLKELFTLLGFLTDSEAFPQPLTPEEEEKYLELSKKGVKEARDILIERNLRLVAHVVKKYSTKTEDLEDLISIGTIGLIKAIDTYDKEKANRLATYAARCIENEILMNLRSTKKLKNEFFLQEPIGVDKEGNEISLLDILGSDTDAILDEIANKLEQKRIVDKIRNSLKGREKKVLELRFGLNNGIERTQKEVAKILGISRSYVSRIEKKAIKKLSEELLNKKSCD</sequence>
<dbReference type="InterPro" id="IPR014209">
    <property type="entry name" value="RNA_pol_sigma-K"/>
</dbReference>
<evidence type="ECO:0000313" key="9">
    <source>
        <dbReference type="EMBL" id="KYO65849.1"/>
    </source>
</evidence>
<dbReference type="Gene3D" id="1.10.10.10">
    <property type="entry name" value="Winged helix-like DNA-binding domain superfamily/Winged helix DNA-binding domain"/>
    <property type="match status" value="1"/>
</dbReference>
<dbReference type="PANTHER" id="PTHR30376">
    <property type="entry name" value="SIGMA FACTOR RPOH HEAT SHOCK RELATED"/>
    <property type="match status" value="1"/>
</dbReference>
<comment type="function">
    <text evidence="7">Sigma factors are initiation factors that promote the attachment of RNA polymerase to specific initiation sites and are then released.</text>
</comment>
<proteinExistence type="inferred from homology"/>
<dbReference type="STRING" id="520767.ATZ99_14870"/>
<dbReference type="PATRIC" id="fig|520767.4.peg.1592"/>
<dbReference type="Proteomes" id="UP000075737">
    <property type="component" value="Unassembled WGS sequence"/>
</dbReference>
<reference evidence="9 10" key="1">
    <citation type="submission" date="2015-12" db="EMBL/GenBank/DDBJ databases">
        <title>Draft genome of Thermovenabulum gondwanense isolated from a red thermophilic microbial mat colonisisng an outflow channel of a bore well.</title>
        <authorList>
            <person name="Patel B.K."/>
        </authorList>
    </citation>
    <scope>NUCLEOTIDE SEQUENCE [LARGE SCALE GENOMIC DNA]</scope>
    <source>
        <strain evidence="9 10">R270</strain>
    </source>
</reference>
<evidence type="ECO:0000313" key="10">
    <source>
        <dbReference type="Proteomes" id="UP000075737"/>
    </source>
</evidence>
<dbReference type="CDD" id="cd06171">
    <property type="entry name" value="Sigma70_r4"/>
    <property type="match status" value="1"/>
</dbReference>
<keyword evidence="6 7" id="KW-0804">Transcription</keyword>
<dbReference type="PANTHER" id="PTHR30376:SF3">
    <property type="entry name" value="RNA POLYMERASE SIGMA FACTOR RPOH"/>
    <property type="match status" value="1"/>
</dbReference>